<dbReference type="RefSeq" id="WP_232052257.1">
    <property type="nucleotide sequence ID" value="NZ_LR215973.1"/>
</dbReference>
<evidence type="ECO:0000256" key="1">
    <source>
        <dbReference type="ARBA" id="ARBA00023015"/>
    </source>
</evidence>
<dbReference type="PANTHER" id="PTHR44688:SF16">
    <property type="entry name" value="DNA-BINDING TRANSCRIPTIONAL ACTIVATOR DEVR_DOSR"/>
    <property type="match status" value="1"/>
</dbReference>
<feature type="compositionally biased region" description="Pro residues" evidence="4">
    <location>
        <begin position="428"/>
        <end position="441"/>
    </location>
</feature>
<dbReference type="InterPro" id="IPR000792">
    <property type="entry name" value="Tscrpt_reg_LuxR_C"/>
</dbReference>
<dbReference type="Proteomes" id="UP000290439">
    <property type="component" value="Chromosome"/>
</dbReference>
<dbReference type="InterPro" id="IPR016032">
    <property type="entry name" value="Sig_transdc_resp-reg_C-effctor"/>
</dbReference>
<proteinExistence type="predicted"/>
<dbReference type="GO" id="GO:0006355">
    <property type="term" value="P:regulation of DNA-templated transcription"/>
    <property type="evidence" value="ECO:0007669"/>
    <property type="project" value="InterPro"/>
</dbReference>
<keyword evidence="3" id="KW-0804">Transcription</keyword>
<dbReference type="InterPro" id="IPR027417">
    <property type="entry name" value="P-loop_NTPase"/>
</dbReference>
<dbReference type="PANTHER" id="PTHR44688">
    <property type="entry name" value="DNA-BINDING TRANSCRIPTIONAL ACTIVATOR DEVR_DOSR"/>
    <property type="match status" value="1"/>
</dbReference>
<feature type="region of interest" description="Disordered" evidence="4">
    <location>
        <begin position="1"/>
        <end position="72"/>
    </location>
</feature>
<evidence type="ECO:0000256" key="3">
    <source>
        <dbReference type="ARBA" id="ARBA00023163"/>
    </source>
</evidence>
<dbReference type="InterPro" id="IPR036388">
    <property type="entry name" value="WH-like_DNA-bd_sf"/>
</dbReference>
<name>A0A4U8WCP5_9NOCA</name>
<evidence type="ECO:0000313" key="6">
    <source>
        <dbReference type="EMBL" id="VFB00228.1"/>
    </source>
</evidence>
<evidence type="ECO:0000256" key="2">
    <source>
        <dbReference type="ARBA" id="ARBA00023125"/>
    </source>
</evidence>
<accession>A0A4U8WCP5</accession>
<dbReference type="SUPFAM" id="SSF46894">
    <property type="entry name" value="C-terminal effector domain of the bipartite response regulators"/>
    <property type="match status" value="1"/>
</dbReference>
<keyword evidence="1" id="KW-0805">Transcription regulation</keyword>
<dbReference type="Gene3D" id="1.10.10.10">
    <property type="entry name" value="Winged helix-like DNA-binding domain superfamily/Winged helix DNA-binding domain"/>
    <property type="match status" value="1"/>
</dbReference>
<dbReference type="PROSITE" id="PS00622">
    <property type="entry name" value="HTH_LUXR_1"/>
    <property type="match status" value="1"/>
</dbReference>
<dbReference type="PROSITE" id="PS50043">
    <property type="entry name" value="HTH_LUXR_2"/>
    <property type="match status" value="1"/>
</dbReference>
<keyword evidence="2" id="KW-0238">DNA-binding</keyword>
<dbReference type="CDD" id="cd06170">
    <property type="entry name" value="LuxR_C_like"/>
    <property type="match status" value="1"/>
</dbReference>
<feature type="compositionally biased region" description="Polar residues" evidence="4">
    <location>
        <begin position="1"/>
        <end position="10"/>
    </location>
</feature>
<dbReference type="PRINTS" id="PR00038">
    <property type="entry name" value="HTHLUXR"/>
</dbReference>
<dbReference type="AlphaFoldDB" id="A0A4U8WCP5"/>
<dbReference type="Pfam" id="PF00196">
    <property type="entry name" value="GerE"/>
    <property type="match status" value="1"/>
</dbReference>
<sequence length="523" mass="55354">MTAEIANNTNRPRRNGSPPGTDPPAAKVPVVTATPAGASADPTPIRAQPPAGPGSAERRGEAEPGQRHRFESMPFAKAMLRELNRRDGPPPVYLVRGRAGTGKTALLGGARDLLTSHNVKVFDDLATLPKRVLAGTEHETAARRAVLVDDIHLLTADDMRMLSAVVGARRHTVVVAAQPRPHDPGLRALTETLAGHGRVIELRTLGLPELMSFARELGLLVPRPLAEYIHACTGGIRAGIVAALRAACAARRDAAVAAVDLAVADWAADTLADLAPNLLDTLVVASAGTGLDASELAEVFDTDFASAQDLVDRARATALVTDADLLLAAAVEPLRAQLAVQRFVTVQRRLLGTRLDAGLLRPDTALLFAESGVRDPRLADYLVEAADRTGGADAVRLYSAAVTSGADAGAIVDRRALAGHHAHTSAPADPPPQPRPVPPTPLTDREQQVAELLLLGLTYREIGSRLYISAKTVEHHVSRIRRRIGAGSRAELLSMLSAMGHGPLLVWPSRGPIRIEQDAEART</sequence>
<dbReference type="SMART" id="SM00421">
    <property type="entry name" value="HTH_LUXR"/>
    <property type="match status" value="1"/>
</dbReference>
<dbReference type="EMBL" id="LR215973">
    <property type="protein sequence ID" value="VFB00228.1"/>
    <property type="molecule type" value="Genomic_DNA"/>
</dbReference>
<gene>
    <name evidence="6" type="primary">gerE_2</name>
    <name evidence="6" type="ORF">NCTC10797_04021</name>
</gene>
<dbReference type="SUPFAM" id="SSF52540">
    <property type="entry name" value="P-loop containing nucleoside triphosphate hydrolases"/>
    <property type="match status" value="1"/>
</dbReference>
<evidence type="ECO:0000256" key="4">
    <source>
        <dbReference type="SAM" id="MobiDB-lite"/>
    </source>
</evidence>
<evidence type="ECO:0000313" key="7">
    <source>
        <dbReference type="Proteomes" id="UP000290439"/>
    </source>
</evidence>
<evidence type="ECO:0000259" key="5">
    <source>
        <dbReference type="PROSITE" id="PS50043"/>
    </source>
</evidence>
<dbReference type="GO" id="GO:0003677">
    <property type="term" value="F:DNA binding"/>
    <property type="evidence" value="ECO:0007669"/>
    <property type="project" value="UniProtKB-KW"/>
</dbReference>
<protein>
    <submittedName>
        <fullName evidence="6">Spore germination protein gerE</fullName>
    </submittedName>
</protein>
<feature type="compositionally biased region" description="Basic and acidic residues" evidence="4">
    <location>
        <begin position="56"/>
        <end position="71"/>
    </location>
</feature>
<feature type="compositionally biased region" description="Low complexity" evidence="4">
    <location>
        <begin position="23"/>
        <end position="40"/>
    </location>
</feature>
<feature type="domain" description="HTH luxR-type" evidence="5">
    <location>
        <begin position="435"/>
        <end position="500"/>
    </location>
</feature>
<feature type="region of interest" description="Disordered" evidence="4">
    <location>
        <begin position="420"/>
        <end position="442"/>
    </location>
</feature>
<reference evidence="6 7" key="1">
    <citation type="submission" date="2019-02" db="EMBL/GenBank/DDBJ databases">
        <authorList>
            <consortium name="Pathogen Informatics"/>
        </authorList>
    </citation>
    <scope>NUCLEOTIDE SEQUENCE [LARGE SCALE GENOMIC DNA]</scope>
    <source>
        <strain evidence="6 7">3012STDY6756504</strain>
    </source>
</reference>
<organism evidence="6 7">
    <name type="scientific">Nocardia cyriacigeorgica</name>
    <dbReference type="NCBI Taxonomy" id="135487"/>
    <lineage>
        <taxon>Bacteria</taxon>
        <taxon>Bacillati</taxon>
        <taxon>Actinomycetota</taxon>
        <taxon>Actinomycetes</taxon>
        <taxon>Mycobacteriales</taxon>
        <taxon>Nocardiaceae</taxon>
        <taxon>Nocardia</taxon>
    </lineage>
</organism>